<keyword evidence="3" id="KW-1185">Reference proteome</keyword>
<keyword evidence="1" id="KW-0732">Signal</keyword>
<gene>
    <name evidence="2" type="ORF">D3876_15955</name>
</gene>
<dbReference type="OrthoDB" id="7584521at2"/>
<protein>
    <recommendedName>
        <fullName evidence="4">Circumsporozoite protein</fullName>
    </recommendedName>
</protein>
<dbReference type="AlphaFoldDB" id="A0A418W634"/>
<dbReference type="RefSeq" id="WP_119764177.1">
    <property type="nucleotide sequence ID" value="NZ_QYUM01000004.1"/>
</dbReference>
<feature type="chain" id="PRO_5019095435" description="Circumsporozoite protein" evidence="1">
    <location>
        <begin position="18"/>
        <end position="97"/>
    </location>
</feature>
<feature type="signal peptide" evidence="1">
    <location>
        <begin position="1"/>
        <end position="17"/>
    </location>
</feature>
<accession>A0A418W634</accession>
<evidence type="ECO:0000313" key="3">
    <source>
        <dbReference type="Proteomes" id="UP000286100"/>
    </source>
</evidence>
<dbReference type="PROSITE" id="PS51257">
    <property type="entry name" value="PROKAR_LIPOPROTEIN"/>
    <property type="match status" value="1"/>
</dbReference>
<dbReference type="EMBL" id="QYUM01000004">
    <property type="protein sequence ID" value="RJF85434.1"/>
    <property type="molecule type" value="Genomic_DNA"/>
</dbReference>
<dbReference type="Proteomes" id="UP000286100">
    <property type="component" value="Unassembled WGS sequence"/>
</dbReference>
<evidence type="ECO:0000313" key="2">
    <source>
        <dbReference type="EMBL" id="RJF85434.1"/>
    </source>
</evidence>
<comment type="caution">
    <text evidence="2">The sequence shown here is derived from an EMBL/GenBank/DDBJ whole genome shotgun (WGS) entry which is preliminary data.</text>
</comment>
<evidence type="ECO:0000256" key="1">
    <source>
        <dbReference type="SAM" id="SignalP"/>
    </source>
</evidence>
<organism evidence="2 3">
    <name type="scientific">Sphingomonas cavernae</name>
    <dbReference type="NCBI Taxonomy" id="2320861"/>
    <lineage>
        <taxon>Bacteria</taxon>
        <taxon>Pseudomonadati</taxon>
        <taxon>Pseudomonadota</taxon>
        <taxon>Alphaproteobacteria</taxon>
        <taxon>Sphingomonadales</taxon>
        <taxon>Sphingomonadaceae</taxon>
        <taxon>Sphingomonas</taxon>
    </lineage>
</organism>
<proteinExistence type="predicted"/>
<reference evidence="2 3" key="1">
    <citation type="submission" date="2018-09" db="EMBL/GenBank/DDBJ databases">
        <authorList>
            <person name="Zhu H."/>
        </authorList>
    </citation>
    <scope>NUCLEOTIDE SEQUENCE [LARGE SCALE GENOMIC DNA]</scope>
    <source>
        <strain evidence="2 3">K2R01-6</strain>
    </source>
</reference>
<sequence>MRDILAKLMTGSMIAGAALLVSACGKTEPATNDTANVVEMNAEDSMMNGTTSDMMTNTDAAMGADANMAADVNAANAANAADATNASANATNASNAN</sequence>
<evidence type="ECO:0008006" key="4">
    <source>
        <dbReference type="Google" id="ProtNLM"/>
    </source>
</evidence>
<name>A0A418W634_9SPHN</name>